<dbReference type="AlphaFoldDB" id="A0A4U1L1V2"/>
<gene>
    <name evidence="1" type="ORF">FBR43_07135</name>
</gene>
<sequence>MTAGAKNMFGVYTPHEVLTLERDRKGWRGLPVASIELLHDSSGWRSAINYQFMHGDCAGHGEPLTDRSPHYPSRDAAIAGAAERLRPAAARRDDGDARKVLAWLDELQPAQADLFASLI</sequence>
<evidence type="ECO:0000313" key="1">
    <source>
        <dbReference type="EMBL" id="TKD50562.1"/>
    </source>
</evidence>
<dbReference type="EMBL" id="SWKR01000002">
    <property type="protein sequence ID" value="TKD50562.1"/>
    <property type="molecule type" value="Genomic_DNA"/>
</dbReference>
<keyword evidence="2" id="KW-1185">Reference proteome</keyword>
<proteinExistence type="predicted"/>
<organism evidence="1 2">
    <name type="scientific">Sphingomonas baiyangensis</name>
    <dbReference type="NCBI Taxonomy" id="2572576"/>
    <lineage>
        <taxon>Bacteria</taxon>
        <taxon>Pseudomonadati</taxon>
        <taxon>Pseudomonadota</taxon>
        <taxon>Alphaproteobacteria</taxon>
        <taxon>Sphingomonadales</taxon>
        <taxon>Sphingomonadaceae</taxon>
        <taxon>Sphingomonas</taxon>
    </lineage>
</organism>
<accession>A0A4U1L1V2</accession>
<dbReference type="OrthoDB" id="7508265at2"/>
<comment type="caution">
    <text evidence="1">The sequence shown here is derived from an EMBL/GenBank/DDBJ whole genome shotgun (WGS) entry which is preliminary data.</text>
</comment>
<reference evidence="1 2" key="1">
    <citation type="submission" date="2019-04" db="EMBL/GenBank/DDBJ databases">
        <authorList>
            <person name="Yang Y."/>
            <person name="Wei D."/>
        </authorList>
    </citation>
    <scope>NUCLEOTIDE SEQUENCE [LARGE SCALE GENOMIC DNA]</scope>
    <source>
        <strain evidence="1 2">L-1-4w-11</strain>
    </source>
</reference>
<dbReference type="RefSeq" id="WP_136942505.1">
    <property type="nucleotide sequence ID" value="NZ_SWKR01000002.1"/>
</dbReference>
<evidence type="ECO:0000313" key="2">
    <source>
        <dbReference type="Proteomes" id="UP000309138"/>
    </source>
</evidence>
<protein>
    <submittedName>
        <fullName evidence="1">Uncharacterized protein</fullName>
    </submittedName>
</protein>
<dbReference type="Proteomes" id="UP000309138">
    <property type="component" value="Unassembled WGS sequence"/>
</dbReference>
<name>A0A4U1L1V2_9SPHN</name>